<dbReference type="GO" id="GO:0007266">
    <property type="term" value="P:Rho protein signal transduction"/>
    <property type="evidence" value="ECO:0000318"/>
    <property type="project" value="GO_Central"/>
</dbReference>
<dbReference type="PROSITE" id="PS50238">
    <property type="entry name" value="RHOGAP"/>
    <property type="match status" value="1"/>
</dbReference>
<dbReference type="Pfam" id="PF19518">
    <property type="entry name" value="RhoGAP_pG1_pG2"/>
    <property type="match status" value="2"/>
</dbReference>
<dbReference type="GeneID" id="118432802"/>
<evidence type="ECO:0000256" key="2">
    <source>
        <dbReference type="ARBA" id="ARBA00022737"/>
    </source>
</evidence>
<dbReference type="CDD" id="cd22207">
    <property type="entry name" value="pseudoGTPaseD_p190RhoGAP"/>
    <property type="match status" value="1"/>
</dbReference>
<dbReference type="InterPro" id="IPR000198">
    <property type="entry name" value="RhoGAP_dom"/>
</dbReference>
<feature type="region of interest" description="Disordered" evidence="4">
    <location>
        <begin position="1345"/>
        <end position="1538"/>
    </location>
</feature>
<name>A0A9J7MG67_BRAFL</name>
<dbReference type="RefSeq" id="XP_035700314.1">
    <property type="nucleotide sequence ID" value="XM_035844421.1"/>
</dbReference>
<dbReference type="SMART" id="SM00324">
    <property type="entry name" value="RhoGAP"/>
    <property type="match status" value="1"/>
</dbReference>
<evidence type="ECO:0000256" key="1">
    <source>
        <dbReference type="ARBA" id="ARBA00022468"/>
    </source>
</evidence>
<dbReference type="Pfam" id="PF00620">
    <property type="entry name" value="RhoGAP"/>
    <property type="match status" value="1"/>
</dbReference>
<dbReference type="GO" id="GO:0005829">
    <property type="term" value="C:cytosol"/>
    <property type="evidence" value="ECO:0000318"/>
    <property type="project" value="GO_Central"/>
</dbReference>
<dbReference type="Gene3D" id="1.10.555.10">
    <property type="entry name" value="Rho GTPase activation protein"/>
    <property type="match status" value="1"/>
</dbReference>
<feature type="compositionally biased region" description="Basic residues" evidence="4">
    <location>
        <begin position="1438"/>
        <end position="1450"/>
    </location>
</feature>
<dbReference type="PROSITE" id="PS51852">
    <property type="entry name" value="PG1"/>
    <property type="match status" value="1"/>
</dbReference>
<feature type="domain" description="PG1 pseudoGTPase" evidence="6">
    <location>
        <begin position="627"/>
        <end position="805"/>
    </location>
</feature>
<reference evidence="9" key="1">
    <citation type="journal article" date="2016" name="Genome Biol. Evol.">
        <title>Conserved non-coding elements in the most distant genera of cephalochordates: the Goldilocks principle.</title>
        <authorList>
            <person name="Yue J.X."/>
            <person name="Kozmikova I."/>
            <person name="Ono H."/>
            <person name="Nossa C.W."/>
            <person name="Kozmik Z."/>
            <person name="Putnam N.H."/>
            <person name="Yu J.K."/>
            <person name="Holland L.Z."/>
        </authorList>
    </citation>
    <scope>NUCLEOTIDE SEQUENCE</scope>
</reference>
<dbReference type="GO" id="GO:0003924">
    <property type="term" value="F:GTPase activity"/>
    <property type="evidence" value="ECO:0007669"/>
    <property type="project" value="InterPro"/>
</dbReference>
<keyword evidence="2" id="KW-0677">Repeat</keyword>
<evidence type="ECO:0000313" key="8">
    <source>
        <dbReference type="Proteomes" id="UP000001554"/>
    </source>
</evidence>
<feature type="compositionally biased region" description="Polar residues" evidence="4">
    <location>
        <begin position="1355"/>
        <end position="1368"/>
    </location>
</feature>
<dbReference type="InterPro" id="IPR039007">
    <property type="entry name" value="pG1"/>
</dbReference>
<dbReference type="GO" id="GO:0050770">
    <property type="term" value="P:regulation of axonogenesis"/>
    <property type="evidence" value="ECO:0000318"/>
    <property type="project" value="GO_Central"/>
</dbReference>
<dbReference type="InterPro" id="IPR001806">
    <property type="entry name" value="Small_GTPase"/>
</dbReference>
<feature type="region of interest" description="Disordered" evidence="4">
    <location>
        <begin position="1016"/>
        <end position="1130"/>
    </location>
</feature>
<feature type="compositionally biased region" description="Basic residues" evidence="4">
    <location>
        <begin position="1119"/>
        <end position="1130"/>
    </location>
</feature>
<dbReference type="GO" id="GO:0005096">
    <property type="term" value="F:GTPase activator activity"/>
    <property type="evidence" value="ECO:0000318"/>
    <property type="project" value="GO_Central"/>
</dbReference>
<dbReference type="InterPro" id="IPR045786">
    <property type="entry name" value="RhoGAP_pG1_pG2"/>
</dbReference>
<dbReference type="InterPro" id="IPR057284">
    <property type="entry name" value="FF_RHG35_4th"/>
</dbReference>
<feature type="domain" description="PG2 pseudoGTPase" evidence="7">
    <location>
        <begin position="853"/>
        <end position="1015"/>
    </location>
</feature>
<evidence type="ECO:0000259" key="5">
    <source>
        <dbReference type="PROSITE" id="PS50238"/>
    </source>
</evidence>
<dbReference type="Pfam" id="PF16512">
    <property type="entry name" value="RhoGAP-FF1"/>
    <property type="match status" value="1"/>
</dbReference>
<dbReference type="OMA" id="EFRYMIT"/>
<evidence type="ECO:0000256" key="3">
    <source>
        <dbReference type="ARBA" id="ARBA00022741"/>
    </source>
</evidence>
<sequence>MAKTKEMRTFNISVVGLSGTERDKGAQGVGKSCLCNRFVRPLADNYFHEHISVLSQSDFGGRVVNNDHFLYWGEVTKTWDEGQDFTFHVVEQTEFIDDTSFQTLRTSTFMPYIKRAAVAKVVSAEKLMYICKDQLGIEQDFEQKTMPEGKLNIDGFILVCDVSLVQNRPQEDQMRFLQNCFTTLAKTKKPALLVATKCDDAVDQYLREARDFASNRRVGIPLVETSAHENVNVDLAFVVLAQMIDKSRGKSKIIPFHEAAVRRKEVLDVATEAYQNLVVRTVRDYHDTWNSVSKKLEREPDFQHYCDLLGKMSAKKLFRRHIKKLKEEHQARRQVEYLSQLPRALDALAPSLDLILCVSLCLCLFVNVRQVEYLSQLPRALDTLTPSLDLILDRTWPSVQNILQRQDQFEEWFVVLPEDMPWRESDHVDSMVDKRIPFDLLEMPEAETVFKNHVNKLQAAQKKERMKHEFRRLLEHTGHVLPGKPWEDVHIFLMEEESYQELTEGEKIDIYSYHQRELIERAREDFQELLFEKADLFARLDPHEQISHQDLVDIKEALQEESRYQALARLDNERDVLLLKHIGFITCPSKETCLSGPNCMETLLQNAVDTAVHRPTSWNRHSQWMFDPNASQLNIVILGADGLADELANEIKLQCNEEEYTLDGNIYSLELRPIDGDVTQPMSSFKTPKFTPNGCICVYDSVESLKYAQSSLEQTVIRSGTLSIDKKERAPFQGLPCAVILARNSANTDKDLSYLREEGQHLAERLQCPFIDISSTEFFPNRKFQEAQIQQAMRALVESFRHREGWIGSQSIEQLMEPDIKVKLSTVCGDPYNVELPLAPLLNHQCCTGNSCRVKLSTVCGDPYNVELPLAPLLNHQCCTAAPEKPSTLIVETFLGSCKRRVELRLTSFHSAQKYRDELVHGYILVYSAKRKASLANVRAFASNLKNVPVHILAVTESGSVNAFFTNDVEQVLITEGNALADQLTAKFSTTSSQFQKQTAVFTPFFKECWEKKESTETAYKRQPSSEDEPTEREVWESTFGRVRPPATLPKPSRVPLPRYSYDEAPQNYNSDEEPPPYNGEGYHDNHHEEHLLKPSQVRDRQQQGRGEAAHYRLEGFRSPRRPPPRYHSLHHSPSLARVRKMHEGSMFLLFETGFQRKNAASASFDHPSYESGTASSTVCSSAAIACLATLPRPPISHSEGWIDNRLYDRSAGRQDTTRWHENVLYNQVRPPGNKPLPPGPKPIIPAKPHVGKLNPRQFTKVADAVSRFNEQSSLTQPRQRERHPSYKGRAPLATPENVEIGEYASVRDAIPNLQPLQPYGQLESPQYACPHDALPGGKIRKIKSIRGQPHGTDRQATTDSDSEYNSSLERERRDIYNRRPTPKKTGKRRVPDNEGSPPPSRGPYASTDIIRNRPTGTGNSPSEDSAGTGDEFPKNTGLKKKKSFRKGTTKRRDATSPQTSDTDAISPRPAGRFAPDSAYQSDGDDEERKKRNKELEKLERQQRKDTKRKQKEEEKLKKKMEKQKSKTKPFPLPQQKNLSGNYFGLPMEKIVQSEDNPIPLFVEMCVKYIENEGIRTEGIFRVNGKKEDTDLIRLKFDEEEITDLNDLQVADGDHKVSVNAAAGALKSFFVELPEPLIPHSVHDDLIVAISTKDDQIKTRNLREVLRKLSPVTQAVFKYLLEHLYRVSEFSSDNKMTSENLAICFMPTLMRPDFSTFDMGAQSQKILLMDNFIRLTPQIYEDAGS</sequence>
<feature type="compositionally biased region" description="Polar residues" evidence="4">
    <location>
        <begin position="1269"/>
        <end position="1278"/>
    </location>
</feature>
<feature type="compositionally biased region" description="Basic and acidic residues" evidence="4">
    <location>
        <begin position="1369"/>
        <end position="1378"/>
    </location>
</feature>
<evidence type="ECO:0000259" key="7">
    <source>
        <dbReference type="PROSITE" id="PS51853"/>
    </source>
</evidence>
<dbReference type="GO" id="GO:0008361">
    <property type="term" value="P:regulation of cell size"/>
    <property type="evidence" value="ECO:0000318"/>
    <property type="project" value="GO_Central"/>
</dbReference>
<dbReference type="OrthoDB" id="9994905at2759"/>
<accession>A0A9J7MG67</accession>
<evidence type="ECO:0000259" key="6">
    <source>
        <dbReference type="PROSITE" id="PS51852"/>
    </source>
</evidence>
<dbReference type="InterPro" id="IPR002713">
    <property type="entry name" value="FF_domain"/>
</dbReference>
<dbReference type="InterPro" id="IPR008936">
    <property type="entry name" value="Rho_GTPase_activation_prot"/>
</dbReference>
<dbReference type="Pfam" id="PF00071">
    <property type="entry name" value="Ras"/>
    <property type="match status" value="1"/>
</dbReference>
<proteinExistence type="predicted"/>
<dbReference type="InterPro" id="IPR036517">
    <property type="entry name" value="FF_domain_sf"/>
</dbReference>
<keyword evidence="8" id="KW-1185">Reference proteome</keyword>
<dbReference type="GO" id="GO:0005525">
    <property type="term" value="F:GTP binding"/>
    <property type="evidence" value="ECO:0007669"/>
    <property type="project" value="InterPro"/>
</dbReference>
<dbReference type="PANTHER" id="PTHR46005:SF4">
    <property type="entry name" value="RHO GTPASE-ACTIVATING PROTEIN 190"/>
    <property type="match status" value="1"/>
</dbReference>
<dbReference type="InterPro" id="IPR027417">
    <property type="entry name" value="P-loop_NTPase"/>
</dbReference>
<reference evidence="9" key="3">
    <citation type="submission" date="2025-08" db="UniProtKB">
        <authorList>
            <consortium name="RefSeq"/>
        </authorList>
    </citation>
    <scope>IDENTIFICATION</scope>
</reference>
<protein>
    <submittedName>
        <fullName evidence="9">Rho GTPase-activating protein 35-like</fullName>
    </submittedName>
</protein>
<dbReference type="PANTHER" id="PTHR46005">
    <property type="entry name" value="RHO GTPASE-ACTIVATING PROTEIN 190"/>
    <property type="match status" value="1"/>
</dbReference>
<feature type="domain" description="Rho-GAP" evidence="5">
    <location>
        <begin position="1546"/>
        <end position="1740"/>
    </location>
</feature>
<dbReference type="PRINTS" id="PR00449">
    <property type="entry name" value="RASTRNSFRMNG"/>
</dbReference>
<dbReference type="SMART" id="SM00441">
    <property type="entry name" value="FF"/>
    <property type="match status" value="4"/>
</dbReference>
<evidence type="ECO:0000313" key="9">
    <source>
        <dbReference type="RefSeq" id="XP_035700314.1"/>
    </source>
</evidence>
<gene>
    <name evidence="9" type="primary">LOC118432802</name>
</gene>
<dbReference type="InterPro" id="IPR039006">
    <property type="entry name" value="RhoGAP_pG2"/>
</dbReference>
<evidence type="ECO:0000256" key="4">
    <source>
        <dbReference type="SAM" id="MobiDB-lite"/>
    </source>
</evidence>
<dbReference type="Pfam" id="PF23083">
    <property type="entry name" value="FF_RHG35_4th"/>
    <property type="match status" value="1"/>
</dbReference>
<feature type="region of interest" description="Disordered" evidence="4">
    <location>
        <begin position="1269"/>
        <end position="1295"/>
    </location>
</feature>
<dbReference type="Gene3D" id="1.10.10.440">
    <property type="entry name" value="FF domain"/>
    <property type="match status" value="2"/>
</dbReference>
<keyword evidence="1" id="KW-0343">GTPase activation</keyword>
<dbReference type="InterPro" id="IPR051978">
    <property type="entry name" value="Rho-GAP_domain"/>
</dbReference>
<dbReference type="Gene3D" id="3.40.50.300">
    <property type="entry name" value="P-loop containing nucleotide triphosphate hydrolases"/>
    <property type="match status" value="1"/>
</dbReference>
<dbReference type="SUPFAM" id="SSF48350">
    <property type="entry name" value="GTPase activation domain, GAP"/>
    <property type="match status" value="1"/>
</dbReference>
<feature type="compositionally biased region" description="Polar residues" evidence="4">
    <location>
        <begin position="1415"/>
        <end position="1426"/>
    </location>
</feature>
<dbReference type="Proteomes" id="UP000001554">
    <property type="component" value="Chromosome 16"/>
</dbReference>
<dbReference type="InterPro" id="IPR032835">
    <property type="entry name" value="RhoGAP-FF1"/>
</dbReference>
<dbReference type="PROSITE" id="PS51853">
    <property type="entry name" value="PG2"/>
    <property type="match status" value="1"/>
</dbReference>
<feature type="compositionally biased region" description="Basic residues" evidence="4">
    <location>
        <begin position="1518"/>
        <end position="1528"/>
    </location>
</feature>
<keyword evidence="3" id="KW-0547">Nucleotide-binding</keyword>
<dbReference type="SUPFAM" id="SSF52540">
    <property type="entry name" value="P-loop containing nucleoside triphosphate hydrolases"/>
    <property type="match status" value="1"/>
</dbReference>
<reference evidence="8" key="2">
    <citation type="journal article" date="2020" name="Nat. Ecol. Evol.">
        <title>Deeply conserved synteny resolves early events in vertebrate evolution.</title>
        <authorList>
            <person name="Simakov O."/>
            <person name="Marletaz F."/>
            <person name="Yue J.X."/>
            <person name="O'Connell B."/>
            <person name="Jenkins J."/>
            <person name="Brandt A."/>
            <person name="Calef R."/>
            <person name="Tung C.H."/>
            <person name="Huang T.K."/>
            <person name="Schmutz J."/>
            <person name="Satoh N."/>
            <person name="Yu J.K."/>
            <person name="Putnam N.H."/>
            <person name="Green R.E."/>
            <person name="Rokhsar D.S."/>
        </authorList>
    </citation>
    <scope>NUCLEOTIDE SEQUENCE [LARGE SCALE GENOMIC DNA]</scope>
    <source>
        <strain evidence="8">S238N-H82</strain>
    </source>
</reference>
<feature type="compositionally biased region" description="Basic and acidic residues" evidence="4">
    <location>
        <begin position="1082"/>
        <end position="1118"/>
    </location>
</feature>
<dbReference type="KEGG" id="bfo:118432802"/>
<feature type="compositionally biased region" description="Basic and acidic residues" evidence="4">
    <location>
        <begin position="1487"/>
        <end position="1517"/>
    </location>
</feature>
<organism evidence="8 9">
    <name type="scientific">Branchiostoma floridae</name>
    <name type="common">Florida lancelet</name>
    <name type="synonym">Amphioxus</name>
    <dbReference type="NCBI Taxonomy" id="7739"/>
    <lineage>
        <taxon>Eukaryota</taxon>
        <taxon>Metazoa</taxon>
        <taxon>Chordata</taxon>
        <taxon>Cephalochordata</taxon>
        <taxon>Leptocardii</taxon>
        <taxon>Amphioxiformes</taxon>
        <taxon>Branchiostomatidae</taxon>
        <taxon>Branchiostoma</taxon>
    </lineage>
</organism>